<organism evidence="4">
    <name type="scientific">Caenorhabditis brenneri</name>
    <name type="common">Nematode worm</name>
    <dbReference type="NCBI Taxonomy" id="135651"/>
    <lineage>
        <taxon>Eukaryota</taxon>
        <taxon>Metazoa</taxon>
        <taxon>Ecdysozoa</taxon>
        <taxon>Nematoda</taxon>
        <taxon>Chromadorea</taxon>
        <taxon>Rhabditida</taxon>
        <taxon>Rhabditina</taxon>
        <taxon>Rhabditomorpha</taxon>
        <taxon>Rhabditoidea</taxon>
        <taxon>Rhabditidae</taxon>
        <taxon>Peloderinae</taxon>
        <taxon>Caenorhabditis</taxon>
    </lineage>
</organism>
<dbReference type="OMA" id="PVVIHTM"/>
<dbReference type="OrthoDB" id="5907364at2759"/>
<dbReference type="EMBL" id="GL379853">
    <property type="protein sequence ID" value="EGT56034.1"/>
    <property type="molecule type" value="Genomic_DNA"/>
</dbReference>
<feature type="region of interest" description="Disordered" evidence="1">
    <location>
        <begin position="84"/>
        <end position="210"/>
    </location>
</feature>
<keyword evidence="2" id="KW-0812">Transmembrane</keyword>
<gene>
    <name evidence="3" type="ORF">CAEBREN_21654</name>
</gene>
<keyword evidence="2" id="KW-1133">Transmembrane helix</keyword>
<accession>G0NA50</accession>
<protein>
    <submittedName>
        <fullName evidence="3">Uncharacterized protein</fullName>
    </submittedName>
</protein>
<evidence type="ECO:0000313" key="4">
    <source>
        <dbReference type="Proteomes" id="UP000008068"/>
    </source>
</evidence>
<dbReference type="AlphaFoldDB" id="G0NA50"/>
<evidence type="ECO:0000313" key="3">
    <source>
        <dbReference type="EMBL" id="EGT56034.1"/>
    </source>
</evidence>
<reference evidence="4" key="1">
    <citation type="submission" date="2011-07" db="EMBL/GenBank/DDBJ databases">
        <authorList>
            <consortium name="Caenorhabditis brenneri Sequencing and Analysis Consortium"/>
            <person name="Wilson R.K."/>
        </authorList>
    </citation>
    <scope>NUCLEOTIDE SEQUENCE [LARGE SCALE GENOMIC DNA]</scope>
    <source>
        <strain evidence="4">PB2801</strain>
    </source>
</reference>
<dbReference type="eggNOG" id="ENOG502TJXG">
    <property type="taxonomic scope" value="Eukaryota"/>
</dbReference>
<keyword evidence="2" id="KW-0472">Membrane</keyword>
<name>G0NA50_CAEBE</name>
<evidence type="ECO:0000256" key="1">
    <source>
        <dbReference type="SAM" id="MobiDB-lite"/>
    </source>
</evidence>
<feature type="compositionally biased region" description="Basic and acidic residues" evidence="1">
    <location>
        <begin position="85"/>
        <end position="106"/>
    </location>
</feature>
<feature type="compositionally biased region" description="Polar residues" evidence="1">
    <location>
        <begin position="150"/>
        <end position="169"/>
    </location>
</feature>
<evidence type="ECO:0000256" key="2">
    <source>
        <dbReference type="SAM" id="Phobius"/>
    </source>
</evidence>
<feature type="compositionally biased region" description="Basic residues" evidence="1">
    <location>
        <begin position="114"/>
        <end position="133"/>
    </location>
</feature>
<proteinExistence type="predicted"/>
<dbReference type="InParanoid" id="G0NA50"/>
<feature type="transmembrane region" description="Helical" evidence="2">
    <location>
        <begin position="22"/>
        <end position="45"/>
    </location>
</feature>
<sequence length="210" mass="23290">MKKKAVGKKESSDDVSLNRNLVIAWVVFTIAFFLCSVILLVVWYYDRKRYKDKIRSMESNASTTTADSAPVVIHTMAASEVLVMKSDDEKVEGGKGKQKAESKMETVDDEETRKKKKKTKPKNKKKNTKKSKTKSMSVETTQEGERMSILSPNPKTKTNTARTPTNEGTTGKEETSADNHGYPQFQGTTTGGTDGTAGTAELQIASRRHF</sequence>
<dbReference type="Proteomes" id="UP000008068">
    <property type="component" value="Unassembled WGS sequence"/>
</dbReference>
<dbReference type="HOGENOM" id="CLU_1290017_0_0_1"/>
<keyword evidence="4" id="KW-1185">Reference proteome</keyword>